<dbReference type="CDD" id="cd07032">
    <property type="entry name" value="RNAP_I_II_AC40"/>
    <property type="match status" value="1"/>
</dbReference>
<dbReference type="InterPro" id="IPR036603">
    <property type="entry name" value="RBP11-like"/>
</dbReference>
<dbReference type="SUPFAM" id="SSF56553">
    <property type="entry name" value="Insert subdomain of RNA polymerase alpha subunit"/>
    <property type="match status" value="1"/>
</dbReference>
<dbReference type="Pfam" id="PF01000">
    <property type="entry name" value="RNA_pol_A_bac"/>
    <property type="match status" value="1"/>
</dbReference>
<evidence type="ECO:0000313" key="5">
    <source>
        <dbReference type="EMBL" id="OQV12996.1"/>
    </source>
</evidence>
<gene>
    <name evidence="5" type="ORF">BV898_12752</name>
</gene>
<keyword evidence="2" id="KW-0804">Transcription</keyword>
<organism evidence="5 6">
    <name type="scientific">Hypsibius exemplaris</name>
    <name type="common">Freshwater tardigrade</name>
    <dbReference type="NCBI Taxonomy" id="2072580"/>
    <lineage>
        <taxon>Eukaryota</taxon>
        <taxon>Metazoa</taxon>
        <taxon>Ecdysozoa</taxon>
        <taxon>Tardigrada</taxon>
        <taxon>Eutardigrada</taxon>
        <taxon>Parachela</taxon>
        <taxon>Hypsibioidea</taxon>
        <taxon>Hypsibiidae</taxon>
        <taxon>Hypsibius</taxon>
    </lineage>
</organism>
<dbReference type="InterPro" id="IPR050518">
    <property type="entry name" value="Rpo3/RPB3_RNA_Pol_subunit"/>
</dbReference>
<dbReference type="GO" id="GO:0046983">
    <property type="term" value="F:protein dimerization activity"/>
    <property type="evidence" value="ECO:0007669"/>
    <property type="project" value="InterPro"/>
</dbReference>
<name>A0A1W0WCQ1_HYPEX</name>
<dbReference type="Gene3D" id="3.30.1360.10">
    <property type="entry name" value="RNA polymerase, RBP11-like subunit"/>
    <property type="match status" value="1"/>
</dbReference>
<evidence type="ECO:0000256" key="2">
    <source>
        <dbReference type="ARBA" id="ARBA00023163"/>
    </source>
</evidence>
<protein>
    <submittedName>
        <fullName evidence="5">DNA-directed RNA polymerases I and III subunit RPAC1</fullName>
    </submittedName>
</protein>
<reference evidence="6" key="1">
    <citation type="submission" date="2017-01" db="EMBL/GenBank/DDBJ databases">
        <title>Comparative genomics of anhydrobiosis in the tardigrade Hypsibius dujardini.</title>
        <authorList>
            <person name="Yoshida Y."/>
            <person name="Koutsovoulos G."/>
            <person name="Laetsch D."/>
            <person name="Stevens L."/>
            <person name="Kumar S."/>
            <person name="Horikawa D."/>
            <person name="Ishino K."/>
            <person name="Komine S."/>
            <person name="Tomita M."/>
            <person name="Blaxter M."/>
            <person name="Arakawa K."/>
        </authorList>
    </citation>
    <scope>NUCLEOTIDE SEQUENCE [LARGE SCALE GENOMIC DNA]</scope>
    <source>
        <strain evidence="6">Z151</strain>
    </source>
</reference>
<comment type="similarity">
    <text evidence="3">Belongs to the archaeal Rpo3/eukaryotic RPB3 RNA polymerase subunit family.</text>
</comment>
<dbReference type="HAMAP" id="MF_00320">
    <property type="entry name" value="RNApol_arch_Rpo3"/>
    <property type="match status" value="1"/>
</dbReference>
<dbReference type="GO" id="GO:0005736">
    <property type="term" value="C:RNA polymerase I complex"/>
    <property type="evidence" value="ECO:0007669"/>
    <property type="project" value="TreeGrafter"/>
</dbReference>
<keyword evidence="1 5" id="KW-0240">DNA-directed RNA polymerase</keyword>
<evidence type="ECO:0000256" key="1">
    <source>
        <dbReference type="ARBA" id="ARBA00022478"/>
    </source>
</evidence>
<dbReference type="GO" id="GO:0003899">
    <property type="term" value="F:DNA-directed RNA polymerase activity"/>
    <property type="evidence" value="ECO:0007669"/>
    <property type="project" value="InterPro"/>
</dbReference>
<dbReference type="InterPro" id="IPR036643">
    <property type="entry name" value="RNApol_insert_sf"/>
</dbReference>
<sequence>MEDCEEMISLVQSISVEIQQIEDQGMTMEFDVVGIMASVANAIRRALLVEVPSMAPETIMLQQNKSVMQDEVLGHRIGLIPFKADPRKFKFRALKAKTDHPDVALLFELKVTAPKQPLKSEKRFTNTKVYTKDFKWIPHHEHSPLMDESAIRPVSEEILVNILRPSQEMDLRIHVVKGIGKDHIKFCPVSLASYRMLPTIALRWPVEGEDAARLQACFSPGVITIDVNEEGVQSARVADPRKDSGSQNYLRESKRIVSALDIGTEKDHFVFSIESIGALNVVALVKEASIILKSRCEYHYLSIGCQQPEAK</sequence>
<keyword evidence="6" id="KW-1185">Reference proteome</keyword>
<dbReference type="EMBL" id="MTYJ01000132">
    <property type="protein sequence ID" value="OQV12996.1"/>
    <property type="molecule type" value="Genomic_DNA"/>
</dbReference>
<dbReference type="InterPro" id="IPR011262">
    <property type="entry name" value="DNA-dir_RNA_pol_insert"/>
</dbReference>
<feature type="domain" description="DNA-directed RNA polymerase RpoA/D/Rpb3-type" evidence="4">
    <location>
        <begin position="27"/>
        <end position="302"/>
    </location>
</feature>
<accession>A0A1W0WCQ1</accession>
<dbReference type="SMART" id="SM00662">
    <property type="entry name" value="RPOLD"/>
    <property type="match status" value="1"/>
</dbReference>
<dbReference type="InterPro" id="IPR022842">
    <property type="entry name" value="RNAP_Rpo3/Rpb3/RPAC1"/>
</dbReference>
<dbReference type="InterPro" id="IPR011263">
    <property type="entry name" value="DNA-dir_RNA_pol_RpoA/D/Rpb3"/>
</dbReference>
<evidence type="ECO:0000313" key="6">
    <source>
        <dbReference type="Proteomes" id="UP000192578"/>
    </source>
</evidence>
<dbReference type="GO" id="GO:0006351">
    <property type="term" value="P:DNA-templated transcription"/>
    <property type="evidence" value="ECO:0007669"/>
    <property type="project" value="InterPro"/>
</dbReference>
<evidence type="ECO:0000259" key="4">
    <source>
        <dbReference type="SMART" id="SM00662"/>
    </source>
</evidence>
<dbReference type="OrthoDB" id="270173at2759"/>
<dbReference type="GO" id="GO:0005666">
    <property type="term" value="C:RNA polymerase III complex"/>
    <property type="evidence" value="ECO:0007669"/>
    <property type="project" value="TreeGrafter"/>
</dbReference>
<dbReference type="Gene3D" id="2.170.120.12">
    <property type="entry name" value="DNA-directed RNA polymerase, insert domain"/>
    <property type="match status" value="1"/>
</dbReference>
<evidence type="ECO:0000256" key="3">
    <source>
        <dbReference type="ARBA" id="ARBA00025804"/>
    </source>
</evidence>
<dbReference type="AlphaFoldDB" id="A0A1W0WCQ1"/>
<dbReference type="InterPro" id="IPR033901">
    <property type="entry name" value="RNAPI/III_AC40"/>
</dbReference>
<dbReference type="PANTHER" id="PTHR11800:SF13">
    <property type="entry name" value="DNA-DIRECTED RNA POLYMERASES I AND III SUBUNIT RPAC1"/>
    <property type="match status" value="1"/>
</dbReference>
<comment type="caution">
    <text evidence="5">The sequence shown here is derived from an EMBL/GenBank/DDBJ whole genome shotgun (WGS) entry which is preliminary data.</text>
</comment>
<dbReference type="Proteomes" id="UP000192578">
    <property type="component" value="Unassembled WGS sequence"/>
</dbReference>
<proteinExistence type="inferred from homology"/>
<dbReference type="PANTHER" id="PTHR11800">
    <property type="entry name" value="DNA-DIRECTED RNA POLYMERASE"/>
    <property type="match status" value="1"/>
</dbReference>
<dbReference type="Pfam" id="PF01193">
    <property type="entry name" value="RNA_pol_L"/>
    <property type="match status" value="1"/>
</dbReference>
<dbReference type="SUPFAM" id="SSF55257">
    <property type="entry name" value="RBP11-like subunits of RNA polymerase"/>
    <property type="match status" value="1"/>
</dbReference>